<dbReference type="EC" id="2.7.11.25" evidence="2"/>
<feature type="region of interest" description="Disordered" evidence="11">
    <location>
        <begin position="211"/>
        <end position="293"/>
    </location>
</feature>
<dbReference type="Gene3D" id="1.10.150.50">
    <property type="entry name" value="Transcription Factor, Ets-1"/>
    <property type="match status" value="1"/>
</dbReference>
<dbReference type="InterPro" id="IPR001660">
    <property type="entry name" value="SAM"/>
</dbReference>
<evidence type="ECO:0000259" key="13">
    <source>
        <dbReference type="PROSITE" id="PS50105"/>
    </source>
</evidence>
<keyword evidence="4" id="KW-0808">Transferase</keyword>
<sequence length="1636" mass="181184">MLVPPKHDTSKRRSVSYDAQRIRIPFASTRNESRGSITSESSSMALALALGLGLGLGLGLTLTQSGLRTEYLTSSGEQQQQQQLVLQLHQQQRVFSDSAVSYLTDGMTSPGDNDSTITDNFNFIPSSSQGDGSGKDVLPSNNRTILTPIYGNQFAVPNLATTTATLDMMEEFVSPQLNSDSDYGDSPGHSNPNSAIGLLLKEYRDSKSTLDVLSSTKSSEDSLGHWPEQHRGAGAQPPPLPESYTNKRQELQPSSLSSSTTMTDSDPSHQNHFRTDSTSSTVSSTSTASTINNMKDAKHRRFVNYAMMATASHSDPWSIENVVRWLENNKFNDTWKETFRKNEISGNRFLEIGNYDINSSTWQQFVKYIDTSDEYSTIERFIELIKKEEYALDRKPETRKSSHEYIVSPISAVGGSSGGAKGHKYMSSISSNGSSNSSSIPTPSRPFSFVDSSKKDSNHSPHNMFFKKSSHSEQRSSLLVEPTNAPPIELKSGHNSNNNNAIPSSSTSASSTTTINTSKSKTDDLSKGKSSSISSSSTSGTTKNQGSSGESSKRNSIFSWRKITNEKSANTAKTSPILNVKQSKILPTAKFIQHLSNETSLPYTAAQNFRSTSAGEKSTRPLSTFECGQRSVLNDSQKSSLSVDKPVRPASSYDGWQNHNPTISDNMSRGAGAAAGALKGIDERFLPTPRMESTPITTLLITKDNKLFTAIEIPSIECLNANLVRNRIIEGLGLLKIGQICIHMTELNSREGFPLSNELLLLAIQRKHYKFYVSQHLSSPNTTNTISTSSSDSKSFEMRPDGGGKQYPATPEYLTRPNAHQVDYWSYKDGKIPSQQYHHQTPSGLDIVDESRLSVGSHLMNLKLPPIIPKAKTPVLLINTSISPANSNSFKVIRDEKPVIDFNRRRSVENKRPKQIQSIHVSSISNTLTSPITASTIISEGPRSSSSTKTIEETIPEVSTSIHRSPSIKSVSTMKSEHLLDGEKRNVTNIVAKRAPPPPPPRDTSNATTTTKLRKNTLSNKLSQLPSISSDDLIMSLRSNSINESLRRRGSRRVTSVNLKMTKKEVEFDPFKESNISFPQMNLTPIEGCDENSDSDSSGSDFFAHPMPDVGKRNSNASYEINDDSFIVDDDKNSSCNSDSNRNKYRQKSNTPMHVRPPVDEVYKNLEKFFPHTNLDKPIIEAGSVTPITTSANSSLTSVEIGHQMFARKPTISRTFSNANISPINPPSESLDDTMMERENTLRFPGRRMKSIRVVANEGQRRFNEARKISPPNTYETNFNDNIISNSDVIVDNNNQFGLARSNTKMWGQNIVEVTPKEIEKGSVSRIRNNKNGKFEEFRWIKGELIGRGSFGEVYLALNVTTGEMLAVKQVTLLLGIKSPGDRFDAFHKEVETMKDLDHINIVQYLGFEHIGNTASLFLEYVGGGSVGYCLNSYGKFEDPLVRFITRQVLSGLEYLHLNGILHRDLKADNLLLEIDGTCKISDFGISKKEQSDNVYKNIPEMSMQGTIFWMAPEVIDSNVNEKKEGYSAKVDIWSLGCVVLEMLAGNRPWANEALVRAIYLIGKTKLAPPIPKDIDITNDARDFLEKCFTINPEARPTAKQLLGHSFMKEDGDFVFEKTLLAQMVKYNSRKSGYLE</sequence>
<dbReference type="Gene3D" id="1.10.510.10">
    <property type="entry name" value="Transferase(Phosphotransferase) domain 1"/>
    <property type="match status" value="1"/>
</dbReference>
<feature type="region of interest" description="Disordered" evidence="11">
    <location>
        <begin position="411"/>
        <end position="556"/>
    </location>
</feature>
<comment type="catalytic activity">
    <reaction evidence="8">
        <text>L-threonyl-[protein] + ATP = O-phospho-L-threonyl-[protein] + ADP + H(+)</text>
        <dbReference type="Rhea" id="RHEA:46608"/>
        <dbReference type="Rhea" id="RHEA-COMP:11060"/>
        <dbReference type="Rhea" id="RHEA-COMP:11605"/>
        <dbReference type="ChEBI" id="CHEBI:15378"/>
        <dbReference type="ChEBI" id="CHEBI:30013"/>
        <dbReference type="ChEBI" id="CHEBI:30616"/>
        <dbReference type="ChEBI" id="CHEBI:61977"/>
        <dbReference type="ChEBI" id="CHEBI:456216"/>
        <dbReference type="EC" id="2.7.11.25"/>
    </reaction>
</comment>
<dbReference type="RefSeq" id="XP_043047013.1">
    <property type="nucleotide sequence ID" value="XM_043193872.1"/>
</dbReference>
<evidence type="ECO:0000313" key="15">
    <source>
        <dbReference type="Proteomes" id="UP000790833"/>
    </source>
</evidence>
<proteinExistence type="inferred from homology"/>
<dbReference type="InterPro" id="IPR011009">
    <property type="entry name" value="Kinase-like_dom_sf"/>
</dbReference>
<keyword evidence="7 10" id="KW-0067">ATP-binding</keyword>
<dbReference type="SUPFAM" id="SSF56112">
    <property type="entry name" value="Protein kinase-like (PK-like)"/>
    <property type="match status" value="1"/>
</dbReference>
<feature type="region of interest" description="Disordered" evidence="11">
    <location>
        <begin position="937"/>
        <end position="963"/>
    </location>
</feature>
<keyword evidence="3" id="KW-0723">Serine/threonine-protein kinase</keyword>
<dbReference type="PROSITE" id="PS50105">
    <property type="entry name" value="SAM_DOMAIN"/>
    <property type="match status" value="1"/>
</dbReference>
<feature type="compositionally biased region" description="Basic and acidic residues" evidence="11">
    <location>
        <begin position="218"/>
        <end position="231"/>
    </location>
</feature>
<evidence type="ECO:0000256" key="10">
    <source>
        <dbReference type="PROSITE-ProRule" id="PRU10141"/>
    </source>
</evidence>
<evidence type="ECO:0000256" key="2">
    <source>
        <dbReference type="ARBA" id="ARBA00012406"/>
    </source>
</evidence>
<accession>A0A9P7V5D0</accession>
<feature type="compositionally biased region" description="Low complexity" evidence="11">
    <location>
        <begin position="778"/>
        <end position="793"/>
    </location>
</feature>
<dbReference type="SUPFAM" id="SSF47769">
    <property type="entry name" value="SAM/Pointed domain"/>
    <property type="match status" value="1"/>
</dbReference>
<evidence type="ECO:0000256" key="5">
    <source>
        <dbReference type="ARBA" id="ARBA00022741"/>
    </source>
</evidence>
<evidence type="ECO:0000256" key="11">
    <source>
        <dbReference type="SAM" id="MobiDB-lite"/>
    </source>
</evidence>
<organism evidence="14 15">
    <name type="scientific">Scheffersomyces spartinae</name>
    <dbReference type="NCBI Taxonomy" id="45513"/>
    <lineage>
        <taxon>Eukaryota</taxon>
        <taxon>Fungi</taxon>
        <taxon>Dikarya</taxon>
        <taxon>Ascomycota</taxon>
        <taxon>Saccharomycotina</taxon>
        <taxon>Pichiomycetes</taxon>
        <taxon>Debaryomycetaceae</taxon>
        <taxon>Scheffersomyces</taxon>
    </lineage>
</organism>
<feature type="domain" description="Protein kinase" evidence="12">
    <location>
        <begin position="1340"/>
        <end position="1608"/>
    </location>
</feature>
<dbReference type="GO" id="GO:0030447">
    <property type="term" value="P:filamentous growth"/>
    <property type="evidence" value="ECO:0007669"/>
    <property type="project" value="UniProtKB-ARBA"/>
</dbReference>
<name>A0A9P7V5D0_9ASCO</name>
<feature type="compositionally biased region" description="Low complexity" evidence="11">
    <location>
        <begin position="495"/>
        <end position="519"/>
    </location>
</feature>
<dbReference type="InterPro" id="IPR008271">
    <property type="entry name" value="Ser/Thr_kinase_AS"/>
</dbReference>
<feature type="compositionally biased region" description="Low complexity" evidence="11">
    <location>
        <begin position="427"/>
        <end position="442"/>
    </location>
</feature>
<keyword evidence="6" id="KW-0418">Kinase</keyword>
<protein>
    <recommendedName>
        <fullName evidence="2">mitogen-activated protein kinase kinase kinase</fullName>
        <ecNumber evidence="2">2.7.11.25</ecNumber>
    </recommendedName>
</protein>
<keyword evidence="15" id="KW-1185">Reference proteome</keyword>
<dbReference type="SMART" id="SM00220">
    <property type="entry name" value="S_TKc"/>
    <property type="match status" value="1"/>
</dbReference>
<evidence type="ECO:0000256" key="9">
    <source>
        <dbReference type="ARBA" id="ARBA00048329"/>
    </source>
</evidence>
<evidence type="ECO:0000256" key="6">
    <source>
        <dbReference type="ARBA" id="ARBA00022777"/>
    </source>
</evidence>
<dbReference type="PANTHER" id="PTHR11584">
    <property type="entry name" value="SERINE/THREONINE PROTEIN KINASE"/>
    <property type="match status" value="1"/>
</dbReference>
<keyword evidence="5 10" id="KW-0547">Nucleotide-binding</keyword>
<feature type="compositionally biased region" description="Polar residues" evidence="11">
    <location>
        <begin position="654"/>
        <end position="667"/>
    </location>
</feature>
<gene>
    <name evidence="14" type="ORF">KQ657_003137</name>
</gene>
<dbReference type="PROSITE" id="PS00108">
    <property type="entry name" value="PROTEIN_KINASE_ST"/>
    <property type="match status" value="1"/>
</dbReference>
<comment type="similarity">
    <text evidence="1">Belongs to the protein kinase superfamily. STE Ser/Thr protein kinase family. MAP kinase kinase kinase subfamily.</text>
</comment>
<dbReference type="OrthoDB" id="266718at2759"/>
<dbReference type="GO" id="GO:0005524">
    <property type="term" value="F:ATP binding"/>
    <property type="evidence" value="ECO:0007669"/>
    <property type="project" value="UniProtKB-UniRule"/>
</dbReference>
<dbReference type="GeneID" id="66116511"/>
<evidence type="ECO:0000259" key="12">
    <source>
        <dbReference type="PROSITE" id="PS50011"/>
    </source>
</evidence>
<feature type="domain" description="SAM" evidence="13">
    <location>
        <begin position="317"/>
        <end position="357"/>
    </location>
</feature>
<feature type="region of interest" description="Disordered" evidence="11">
    <location>
        <begin position="778"/>
        <end position="812"/>
    </location>
</feature>
<feature type="region of interest" description="Disordered" evidence="11">
    <location>
        <begin position="990"/>
        <end position="1010"/>
    </location>
</feature>
<dbReference type="FunFam" id="1.10.510.10:FF:000182">
    <property type="entry name" value="MAP kinase kinase kinase mkh1"/>
    <property type="match status" value="1"/>
</dbReference>
<dbReference type="GO" id="GO:0004709">
    <property type="term" value="F:MAP kinase kinase kinase activity"/>
    <property type="evidence" value="ECO:0007669"/>
    <property type="project" value="UniProtKB-EC"/>
</dbReference>
<feature type="compositionally biased region" description="Basic and acidic residues" evidence="11">
    <location>
        <begin position="266"/>
        <end position="275"/>
    </location>
</feature>
<dbReference type="Proteomes" id="UP000790833">
    <property type="component" value="Unassembled WGS sequence"/>
</dbReference>
<dbReference type="InterPro" id="IPR000719">
    <property type="entry name" value="Prot_kinase_dom"/>
</dbReference>
<dbReference type="EMBL" id="JAHMUF010000029">
    <property type="protein sequence ID" value="KAG7191461.1"/>
    <property type="molecule type" value="Genomic_DNA"/>
</dbReference>
<feature type="region of interest" description="Disordered" evidence="11">
    <location>
        <begin position="1130"/>
        <end position="1157"/>
    </location>
</feature>
<evidence type="ECO:0000313" key="14">
    <source>
        <dbReference type="EMBL" id="KAG7191461.1"/>
    </source>
</evidence>
<evidence type="ECO:0000256" key="8">
    <source>
        <dbReference type="ARBA" id="ARBA00047559"/>
    </source>
</evidence>
<dbReference type="PROSITE" id="PS50011">
    <property type="entry name" value="PROTEIN_KINASE_DOM"/>
    <property type="match status" value="1"/>
</dbReference>
<dbReference type="InterPro" id="IPR017441">
    <property type="entry name" value="Protein_kinase_ATP_BS"/>
</dbReference>
<evidence type="ECO:0000256" key="3">
    <source>
        <dbReference type="ARBA" id="ARBA00022527"/>
    </source>
</evidence>
<comment type="caution">
    <text evidence="14">The sequence shown here is derived from an EMBL/GenBank/DDBJ whole genome shotgun (WGS) entry which is preliminary data.</text>
</comment>
<reference evidence="14" key="1">
    <citation type="submission" date="2021-03" db="EMBL/GenBank/DDBJ databases">
        <authorList>
            <person name="Palmer J.M."/>
        </authorList>
    </citation>
    <scope>NUCLEOTIDE SEQUENCE</scope>
    <source>
        <strain evidence="14">ARV_011</strain>
    </source>
</reference>
<evidence type="ECO:0000256" key="7">
    <source>
        <dbReference type="ARBA" id="ARBA00022840"/>
    </source>
</evidence>
<comment type="catalytic activity">
    <reaction evidence="9">
        <text>L-seryl-[protein] + ATP = O-phospho-L-seryl-[protein] + ADP + H(+)</text>
        <dbReference type="Rhea" id="RHEA:17989"/>
        <dbReference type="Rhea" id="RHEA-COMP:9863"/>
        <dbReference type="Rhea" id="RHEA-COMP:11604"/>
        <dbReference type="ChEBI" id="CHEBI:15378"/>
        <dbReference type="ChEBI" id="CHEBI:29999"/>
        <dbReference type="ChEBI" id="CHEBI:30616"/>
        <dbReference type="ChEBI" id="CHEBI:83421"/>
        <dbReference type="ChEBI" id="CHEBI:456216"/>
        <dbReference type="EC" id="2.7.11.25"/>
    </reaction>
</comment>
<feature type="compositionally biased region" description="Low complexity" evidence="11">
    <location>
        <begin position="276"/>
        <end position="290"/>
    </location>
</feature>
<dbReference type="Pfam" id="PF00069">
    <property type="entry name" value="Pkinase"/>
    <property type="match status" value="1"/>
</dbReference>
<dbReference type="PANTHER" id="PTHR11584:SF369">
    <property type="entry name" value="MITOGEN-ACTIVATED PROTEIN KINASE KINASE KINASE 19-RELATED"/>
    <property type="match status" value="1"/>
</dbReference>
<evidence type="ECO:0000256" key="1">
    <source>
        <dbReference type="ARBA" id="ARBA00006529"/>
    </source>
</evidence>
<feature type="compositionally biased region" description="Low complexity" evidence="11">
    <location>
        <begin position="253"/>
        <end position="265"/>
    </location>
</feature>
<feature type="region of interest" description="Disordered" evidence="11">
    <location>
        <begin position="1086"/>
        <end position="1116"/>
    </location>
</feature>
<dbReference type="InterPro" id="IPR013761">
    <property type="entry name" value="SAM/pointed_sf"/>
</dbReference>
<evidence type="ECO:0000256" key="4">
    <source>
        <dbReference type="ARBA" id="ARBA00022679"/>
    </source>
</evidence>
<feature type="compositionally biased region" description="Low complexity" evidence="11">
    <location>
        <begin position="528"/>
        <end position="549"/>
    </location>
</feature>
<feature type="region of interest" description="Disordered" evidence="11">
    <location>
        <begin position="636"/>
        <end position="668"/>
    </location>
</feature>
<feature type="binding site" evidence="10">
    <location>
        <position position="1369"/>
    </location>
    <ligand>
        <name>ATP</name>
        <dbReference type="ChEBI" id="CHEBI:30616"/>
    </ligand>
</feature>
<dbReference type="PROSITE" id="PS00107">
    <property type="entry name" value="PROTEIN_KINASE_ATP"/>
    <property type="match status" value="1"/>
</dbReference>